<reference evidence="3 4" key="1">
    <citation type="submission" date="2021-06" db="EMBL/GenBank/DDBJ databases">
        <authorList>
            <person name="Sun Q."/>
            <person name="Li D."/>
        </authorList>
    </citation>
    <scope>NUCLEOTIDE SEQUENCE [LARGE SCALE GENOMIC DNA]</scope>
    <source>
        <strain evidence="3 4">MSJ-40</strain>
    </source>
</reference>
<keyword evidence="1" id="KW-0812">Transmembrane</keyword>
<gene>
    <name evidence="3" type="ORF">KQI42_08690</name>
</gene>
<evidence type="ECO:0000259" key="2">
    <source>
        <dbReference type="Pfam" id="PF14285"/>
    </source>
</evidence>
<sequence length="323" mass="36801">MGRKGIEDRFAIEMDAYLKGIKSSNKLESEECNELLELGKALSDKDFSESSNKEEVFNKTLKNISKYKGEDIMKKSKGTKHPITKVASFALVCILGFSLMQASFAQDVINKIVRTISLGHITIYEEESSEIESYPVPSKLKGKVFDKDGNPIEVFSKDNAGNIYTADGEKIADLDFLTGEITTVAQWEKEKEEYTLVVENISELNDYTCFNVILPSYLPEGYEFDRAEFFKDENGIVENTKYIVLYFTNEKTGKYIYMQQRFADEETAYETGADKVEEIKINGVDAIMYDERNIDWEANGVIYMLNGREITKNELIKIAESIK</sequence>
<dbReference type="InterPro" id="IPR052944">
    <property type="entry name" value="Sporulation_related"/>
</dbReference>
<dbReference type="EMBL" id="JAHLPM010000006">
    <property type="protein sequence ID" value="MBU5438082.1"/>
    <property type="molecule type" value="Genomic_DNA"/>
</dbReference>
<dbReference type="RefSeq" id="WP_216518873.1">
    <property type="nucleotide sequence ID" value="NZ_JAHLPM010000006.1"/>
</dbReference>
<keyword evidence="1" id="KW-0472">Membrane</keyword>
<dbReference type="Pfam" id="PF14285">
    <property type="entry name" value="DUF4367"/>
    <property type="match status" value="1"/>
</dbReference>
<evidence type="ECO:0000313" key="3">
    <source>
        <dbReference type="EMBL" id="MBU5438082.1"/>
    </source>
</evidence>
<evidence type="ECO:0000313" key="4">
    <source>
        <dbReference type="Proteomes" id="UP000749471"/>
    </source>
</evidence>
<dbReference type="PANTHER" id="PTHR37507">
    <property type="entry name" value="SPORULATION PROTEIN YDCC"/>
    <property type="match status" value="1"/>
</dbReference>
<feature type="transmembrane region" description="Helical" evidence="1">
    <location>
        <begin position="83"/>
        <end position="104"/>
    </location>
</feature>
<name>A0ABS6E593_9FIRM</name>
<evidence type="ECO:0000256" key="1">
    <source>
        <dbReference type="SAM" id="Phobius"/>
    </source>
</evidence>
<keyword evidence="4" id="KW-1185">Reference proteome</keyword>
<dbReference type="Proteomes" id="UP000749471">
    <property type="component" value="Unassembled WGS sequence"/>
</dbReference>
<dbReference type="InterPro" id="IPR025377">
    <property type="entry name" value="DUF4367"/>
</dbReference>
<comment type="caution">
    <text evidence="3">The sequence shown here is derived from an EMBL/GenBank/DDBJ whole genome shotgun (WGS) entry which is preliminary data.</text>
</comment>
<dbReference type="PANTHER" id="PTHR37507:SF2">
    <property type="entry name" value="SPORULATION PROTEIN YDCC"/>
    <property type="match status" value="1"/>
</dbReference>
<accession>A0ABS6E593</accession>
<protein>
    <submittedName>
        <fullName evidence="3">DUF4367 domain-containing protein</fullName>
    </submittedName>
</protein>
<keyword evidence="1" id="KW-1133">Transmembrane helix</keyword>
<organism evidence="3 4">
    <name type="scientific">Tissierella simiarum</name>
    <dbReference type="NCBI Taxonomy" id="2841534"/>
    <lineage>
        <taxon>Bacteria</taxon>
        <taxon>Bacillati</taxon>
        <taxon>Bacillota</taxon>
        <taxon>Tissierellia</taxon>
        <taxon>Tissierellales</taxon>
        <taxon>Tissierellaceae</taxon>
        <taxon>Tissierella</taxon>
    </lineage>
</organism>
<proteinExistence type="predicted"/>
<feature type="domain" description="DUF4367" evidence="2">
    <location>
        <begin position="214"/>
        <end position="322"/>
    </location>
</feature>